<evidence type="ECO:0000259" key="1">
    <source>
        <dbReference type="PROSITE" id="PS51184"/>
    </source>
</evidence>
<dbReference type="GO" id="GO:0005634">
    <property type="term" value="C:nucleus"/>
    <property type="evidence" value="ECO:0007669"/>
    <property type="project" value="TreeGrafter"/>
</dbReference>
<gene>
    <name evidence="2" type="ORF">SOCG_00788</name>
</gene>
<dbReference type="OMA" id="KDMHLFR"/>
<dbReference type="InterPro" id="IPR050910">
    <property type="entry name" value="JMJD6_ArgDemeth/LysHydrox"/>
</dbReference>
<protein>
    <submittedName>
        <fullName evidence="2">Jmj1 protein</fullName>
    </submittedName>
</protein>
<dbReference type="VEuPathDB" id="FungiDB:SOCG_00788"/>
<feature type="domain" description="JmjC" evidence="1">
    <location>
        <begin position="179"/>
        <end position="346"/>
    </location>
</feature>
<dbReference type="PANTHER" id="PTHR12480">
    <property type="entry name" value="ARGININE DEMETHYLASE AND LYSYL-HYDROXYLASE JMJD"/>
    <property type="match status" value="1"/>
</dbReference>
<dbReference type="GO" id="GO:0045905">
    <property type="term" value="P:positive regulation of translational termination"/>
    <property type="evidence" value="ECO:0007669"/>
    <property type="project" value="TreeGrafter"/>
</dbReference>
<dbReference type="OrthoDB" id="424465at2759"/>
<evidence type="ECO:0000313" key="2">
    <source>
        <dbReference type="EMBL" id="EPX73031.1"/>
    </source>
</evidence>
<dbReference type="PANTHER" id="PTHR12480:SF6">
    <property type="entry name" value="2-OXOGLUTARATE AND IRON-DEPENDENT OXYGENASE JMJD4"/>
    <property type="match status" value="1"/>
</dbReference>
<sequence>MHGLGSIDYMEECPYGTFLEKYLKPCHPVLIGKKLTENWESRKTWVRQFEKNGDDSKDVRKDSQCPTGLEFLRSKAASHNDLLPDNLWDALVEASKQYYDSEEEAYKDLLLSPNYEHLKQVYGNIEVPLAYCSQKDKYGSQKRENVQLRTALQKLEEEEIMLRSIRLPESVGSYNLIRMYPKDMHLFRDSPVSIPYETPDLFVDDWLNAYTMNQENDDFRFSYIGSHLSTTPLHKDVYESHSVSVNLCGVKCWIFIPPSDAEFIHKQFEDEGLPSWITHSLFLENDNFKKIHGNVRILFQFPGQTVFVPSGWYHQVLNIGTTLSINHNWCNSSCILPMHFALQQQYEATSESLQDLLEDGIVSKERFSEVVTEVVEANYGWSWERFWSMISFQLQRRLAMSSLHATTSDSSKSIPPLPICVPPWPWEKSVLTDLFRNAKGNDEEISVSAKLFALLEEIQ</sequence>
<name>S9PVA5_SCHOY</name>
<dbReference type="GeneID" id="25029772"/>
<dbReference type="Proteomes" id="UP000016088">
    <property type="component" value="Unassembled WGS sequence"/>
</dbReference>
<reference evidence="2 3" key="1">
    <citation type="journal article" date="2011" name="Science">
        <title>Comparative functional genomics of the fission yeasts.</title>
        <authorList>
            <person name="Rhind N."/>
            <person name="Chen Z."/>
            <person name="Yassour M."/>
            <person name="Thompson D.A."/>
            <person name="Haas B.J."/>
            <person name="Habib N."/>
            <person name="Wapinski I."/>
            <person name="Roy S."/>
            <person name="Lin M.F."/>
            <person name="Heiman D.I."/>
            <person name="Young S.K."/>
            <person name="Furuya K."/>
            <person name="Guo Y."/>
            <person name="Pidoux A."/>
            <person name="Chen H.M."/>
            <person name="Robbertse B."/>
            <person name="Goldberg J.M."/>
            <person name="Aoki K."/>
            <person name="Bayne E.H."/>
            <person name="Berlin A.M."/>
            <person name="Desjardins C.A."/>
            <person name="Dobbs E."/>
            <person name="Dukaj L."/>
            <person name="Fan L."/>
            <person name="FitzGerald M.G."/>
            <person name="French C."/>
            <person name="Gujja S."/>
            <person name="Hansen K."/>
            <person name="Keifenheim D."/>
            <person name="Levin J.Z."/>
            <person name="Mosher R.A."/>
            <person name="Mueller C.A."/>
            <person name="Pfiffner J."/>
            <person name="Priest M."/>
            <person name="Russ C."/>
            <person name="Smialowska A."/>
            <person name="Swoboda P."/>
            <person name="Sykes S.M."/>
            <person name="Vaughn M."/>
            <person name="Vengrova S."/>
            <person name="Yoder R."/>
            <person name="Zeng Q."/>
            <person name="Allshire R."/>
            <person name="Baulcombe D."/>
            <person name="Birren B.W."/>
            <person name="Brown W."/>
            <person name="Ekwall K."/>
            <person name="Kellis M."/>
            <person name="Leatherwood J."/>
            <person name="Levin H."/>
            <person name="Margalit H."/>
            <person name="Martienssen R."/>
            <person name="Nieduszynski C.A."/>
            <person name="Spatafora J.W."/>
            <person name="Friedman N."/>
            <person name="Dalgaard J.Z."/>
            <person name="Baumann P."/>
            <person name="Niki H."/>
            <person name="Regev A."/>
            <person name="Nusbaum C."/>
        </authorList>
    </citation>
    <scope>NUCLEOTIDE SEQUENCE [LARGE SCALE GENOMIC DNA]</scope>
    <source>
        <strain evidence="3">yFS286</strain>
    </source>
</reference>
<keyword evidence="3" id="KW-1185">Reference proteome</keyword>
<dbReference type="HOGENOM" id="CLU_016785_2_3_1"/>
<dbReference type="GO" id="GO:0043565">
    <property type="term" value="F:sequence-specific DNA binding"/>
    <property type="evidence" value="ECO:0007669"/>
    <property type="project" value="TreeGrafter"/>
</dbReference>
<organism evidence="2 3">
    <name type="scientific">Schizosaccharomyces octosporus (strain yFS286)</name>
    <name type="common">Fission yeast</name>
    <name type="synonym">Octosporomyces octosporus</name>
    <dbReference type="NCBI Taxonomy" id="483514"/>
    <lineage>
        <taxon>Eukaryota</taxon>
        <taxon>Fungi</taxon>
        <taxon>Dikarya</taxon>
        <taxon>Ascomycota</taxon>
        <taxon>Taphrinomycotina</taxon>
        <taxon>Schizosaccharomycetes</taxon>
        <taxon>Schizosaccharomycetales</taxon>
        <taxon>Schizosaccharomycetaceae</taxon>
        <taxon>Schizosaccharomyces</taxon>
    </lineage>
</organism>
<dbReference type="Gene3D" id="2.60.120.650">
    <property type="entry name" value="Cupin"/>
    <property type="match status" value="1"/>
</dbReference>
<dbReference type="AlphaFoldDB" id="S9PVA5"/>
<dbReference type="SUPFAM" id="SSF51197">
    <property type="entry name" value="Clavaminate synthase-like"/>
    <property type="match status" value="1"/>
</dbReference>
<dbReference type="PROSITE" id="PS51184">
    <property type="entry name" value="JMJC"/>
    <property type="match status" value="1"/>
</dbReference>
<dbReference type="EMBL" id="KE503207">
    <property type="protein sequence ID" value="EPX73031.1"/>
    <property type="molecule type" value="Genomic_DNA"/>
</dbReference>
<proteinExistence type="predicted"/>
<dbReference type="eggNOG" id="KOG2131">
    <property type="taxonomic scope" value="Eukaryota"/>
</dbReference>
<accession>S9PVA5</accession>
<dbReference type="SMART" id="SM00558">
    <property type="entry name" value="JmjC"/>
    <property type="match status" value="1"/>
</dbReference>
<evidence type="ECO:0000313" key="3">
    <source>
        <dbReference type="Proteomes" id="UP000016088"/>
    </source>
</evidence>
<dbReference type="RefSeq" id="XP_013018662.1">
    <property type="nucleotide sequence ID" value="XM_013163208.1"/>
</dbReference>
<dbReference type="Pfam" id="PF02373">
    <property type="entry name" value="JmjC"/>
    <property type="match status" value="1"/>
</dbReference>
<dbReference type="GO" id="GO:0016706">
    <property type="term" value="F:2-oxoglutarate-dependent dioxygenase activity"/>
    <property type="evidence" value="ECO:0007669"/>
    <property type="project" value="TreeGrafter"/>
</dbReference>
<dbReference type="GO" id="GO:0005737">
    <property type="term" value="C:cytoplasm"/>
    <property type="evidence" value="ECO:0007669"/>
    <property type="project" value="TreeGrafter"/>
</dbReference>
<dbReference type="InterPro" id="IPR003347">
    <property type="entry name" value="JmjC_dom"/>
</dbReference>